<name>A0A1I2UY89_9HYPH</name>
<keyword evidence="4" id="KW-1185">Reference proteome</keyword>
<feature type="compositionally biased region" description="Basic and acidic residues" evidence="1">
    <location>
        <begin position="64"/>
        <end position="82"/>
    </location>
</feature>
<feature type="region of interest" description="Disordered" evidence="1">
    <location>
        <begin position="27"/>
        <end position="82"/>
    </location>
</feature>
<accession>A0A1I2UY89</accession>
<feature type="chain" id="PRO_5011635584" evidence="2">
    <location>
        <begin position="24"/>
        <end position="82"/>
    </location>
</feature>
<sequence length="82" mass="9107">MKRNLLAYAAATTLALAPVGALAQHIDVGPGGVGVHGDSHGERHGDRHHDDHHEVVREHHHHDDHHDDNHGSERRTTVIERH</sequence>
<feature type="signal peptide" evidence="2">
    <location>
        <begin position="1"/>
        <end position="23"/>
    </location>
</feature>
<evidence type="ECO:0000313" key="3">
    <source>
        <dbReference type="EMBL" id="SFG81863.1"/>
    </source>
</evidence>
<proteinExistence type="predicted"/>
<evidence type="ECO:0000256" key="1">
    <source>
        <dbReference type="SAM" id="MobiDB-lite"/>
    </source>
</evidence>
<dbReference type="RefSeq" id="WP_056355073.1">
    <property type="nucleotide sequence ID" value="NZ_FOPM01000012.1"/>
</dbReference>
<dbReference type="STRING" id="582675.SAMN05192565_11269"/>
<protein>
    <submittedName>
        <fullName evidence="3">Uncharacterized protein</fullName>
    </submittedName>
</protein>
<evidence type="ECO:0000313" key="4">
    <source>
        <dbReference type="Proteomes" id="UP000199229"/>
    </source>
</evidence>
<keyword evidence="2" id="KW-0732">Signal</keyword>
<dbReference type="Proteomes" id="UP000199229">
    <property type="component" value="Unassembled WGS sequence"/>
</dbReference>
<feature type="compositionally biased region" description="Basic and acidic residues" evidence="1">
    <location>
        <begin position="37"/>
        <end position="57"/>
    </location>
</feature>
<organism evidence="3 4">
    <name type="scientific">Methylobacterium gossipiicola</name>
    <dbReference type="NCBI Taxonomy" id="582675"/>
    <lineage>
        <taxon>Bacteria</taxon>
        <taxon>Pseudomonadati</taxon>
        <taxon>Pseudomonadota</taxon>
        <taxon>Alphaproteobacteria</taxon>
        <taxon>Hyphomicrobiales</taxon>
        <taxon>Methylobacteriaceae</taxon>
        <taxon>Methylobacterium</taxon>
    </lineage>
</organism>
<gene>
    <name evidence="3" type="ORF">SAMN05192565_11269</name>
</gene>
<dbReference type="EMBL" id="FOPM01000012">
    <property type="protein sequence ID" value="SFG81863.1"/>
    <property type="molecule type" value="Genomic_DNA"/>
</dbReference>
<reference evidence="4" key="1">
    <citation type="submission" date="2016-10" db="EMBL/GenBank/DDBJ databases">
        <authorList>
            <person name="Varghese N."/>
            <person name="Submissions S."/>
        </authorList>
    </citation>
    <scope>NUCLEOTIDE SEQUENCE [LARGE SCALE GENOMIC DNA]</scope>
    <source>
        <strain evidence="4">Gh-105</strain>
    </source>
</reference>
<dbReference type="AlphaFoldDB" id="A0A1I2UY89"/>
<evidence type="ECO:0000256" key="2">
    <source>
        <dbReference type="SAM" id="SignalP"/>
    </source>
</evidence>